<dbReference type="SUPFAM" id="SSF46955">
    <property type="entry name" value="Putative DNA-binding domain"/>
    <property type="match status" value="1"/>
</dbReference>
<keyword evidence="2" id="KW-1185">Reference proteome</keyword>
<name>A0A378JI35_9GAMM</name>
<evidence type="ECO:0000313" key="1">
    <source>
        <dbReference type="EMBL" id="STX50976.1"/>
    </source>
</evidence>
<accession>A0A378JI35</accession>
<dbReference type="Gene3D" id="1.10.10.10">
    <property type="entry name" value="Winged helix-like DNA-binding domain superfamily/Winged helix DNA-binding domain"/>
    <property type="match status" value="1"/>
</dbReference>
<dbReference type="OrthoDB" id="9806994at2"/>
<dbReference type="AlphaFoldDB" id="A0A378JI35"/>
<dbReference type="EMBL" id="UGOD01000001">
    <property type="protein sequence ID" value="STX50976.1"/>
    <property type="molecule type" value="Genomic_DNA"/>
</dbReference>
<dbReference type="InterPro" id="IPR009061">
    <property type="entry name" value="DNA-bd_dom_put_sf"/>
</dbReference>
<dbReference type="RefSeq" id="WP_115330643.1">
    <property type="nucleotide sequence ID" value="NZ_CAAAHP010000001.1"/>
</dbReference>
<gene>
    <name evidence="1" type="ORF">NCTC13316_01065</name>
</gene>
<dbReference type="InterPro" id="IPR036388">
    <property type="entry name" value="WH-like_DNA-bd_sf"/>
</dbReference>
<dbReference type="PROSITE" id="PS51257">
    <property type="entry name" value="PROKAR_LIPOPROTEIN"/>
    <property type="match status" value="1"/>
</dbReference>
<dbReference type="Proteomes" id="UP000254794">
    <property type="component" value="Unassembled WGS sequence"/>
</dbReference>
<evidence type="ECO:0008006" key="3">
    <source>
        <dbReference type="Google" id="ProtNLM"/>
    </source>
</evidence>
<evidence type="ECO:0000313" key="2">
    <source>
        <dbReference type="Proteomes" id="UP000254794"/>
    </source>
</evidence>
<protein>
    <recommendedName>
        <fullName evidence="3">Helix-turn-helix domain</fullName>
    </recommendedName>
</protein>
<organism evidence="1 2">
    <name type="scientific">Legionella busanensis</name>
    <dbReference type="NCBI Taxonomy" id="190655"/>
    <lineage>
        <taxon>Bacteria</taxon>
        <taxon>Pseudomonadati</taxon>
        <taxon>Pseudomonadota</taxon>
        <taxon>Gammaproteobacteria</taxon>
        <taxon>Legionellales</taxon>
        <taxon>Legionellaceae</taxon>
        <taxon>Legionella</taxon>
    </lineage>
</organism>
<reference evidence="1 2" key="1">
    <citation type="submission" date="2018-06" db="EMBL/GenBank/DDBJ databases">
        <authorList>
            <consortium name="Pathogen Informatics"/>
            <person name="Doyle S."/>
        </authorList>
    </citation>
    <scope>NUCLEOTIDE SEQUENCE [LARGE SCALE GENOMIC DNA]</scope>
    <source>
        <strain evidence="1 2">NCTC13316</strain>
    </source>
</reference>
<proteinExistence type="predicted"/>
<sequence length="91" mass="10264">MSNTKLSRLQLLNEFESAPHSSLFNQQTLAAVLSCSTQLLERNRWAGTGIPYLKIGRKVLYRKSDVLAFLEQQQVYCSTSDEGRSLALVNE</sequence>